<reference evidence="8 9" key="1">
    <citation type="submission" date="2015-01" db="EMBL/GenBank/DDBJ databases">
        <title>Evolution of Trichinella species and genotypes.</title>
        <authorList>
            <person name="Korhonen P.K."/>
            <person name="Edoardo P."/>
            <person name="Giuseppe L.R."/>
            <person name="Gasser R.B."/>
        </authorList>
    </citation>
    <scope>NUCLEOTIDE SEQUENCE [LARGE SCALE GENOMIC DNA]</scope>
    <source>
        <strain evidence="8">ISS1980</strain>
    </source>
</reference>
<dbReference type="Pfam" id="PF18044">
    <property type="entry name" value="zf-CCCH_4"/>
    <property type="match status" value="1"/>
</dbReference>
<dbReference type="OrthoDB" id="410307at2759"/>
<feature type="compositionally biased region" description="Basic and acidic residues" evidence="6">
    <location>
        <begin position="200"/>
        <end position="210"/>
    </location>
</feature>
<evidence type="ECO:0000256" key="3">
    <source>
        <dbReference type="ARBA" id="ARBA00022771"/>
    </source>
</evidence>
<dbReference type="InterPro" id="IPR041367">
    <property type="entry name" value="Znf-CCCH_4"/>
</dbReference>
<keyword evidence="3 5" id="KW-0863">Zinc-finger</keyword>
<dbReference type="Pfam" id="PF00642">
    <property type="entry name" value="zf-CCCH"/>
    <property type="match status" value="1"/>
</dbReference>
<evidence type="ECO:0000259" key="7">
    <source>
        <dbReference type="PROSITE" id="PS50103"/>
    </source>
</evidence>
<evidence type="ECO:0000256" key="1">
    <source>
        <dbReference type="ARBA" id="ARBA00022723"/>
    </source>
</evidence>
<sequence>LGNILITVCQLLGDKILKNMAACLVDVASEKRVDEEHDNNNNKKPNLALYKTRMCRYFVNGPGCRFGSSCFFAHNLVELRPSMYRNFLYKTEPCRNLRTWGHCKYGPRCLYLHGDERFLIYARTPPSSLASVQPIWPGTSPLPLFGSSAPSTRLSTELSIPMDSGEPFDIQFDKFVEQLLFEINDNNDDDYGDDDDEEEEKRKPTDDYDHCQISVVDQQIIN</sequence>
<dbReference type="GO" id="GO:0008270">
    <property type="term" value="F:zinc ion binding"/>
    <property type="evidence" value="ECO:0007669"/>
    <property type="project" value="UniProtKB-KW"/>
</dbReference>
<feature type="compositionally biased region" description="Acidic residues" evidence="6">
    <location>
        <begin position="185"/>
        <end position="199"/>
    </location>
</feature>
<gene>
    <name evidence="8" type="primary">ZFP36L1</name>
    <name evidence="8" type="ORF">T10_5338</name>
</gene>
<dbReference type="PROSITE" id="PS50103">
    <property type="entry name" value="ZF_C3H1"/>
    <property type="match status" value="2"/>
</dbReference>
<dbReference type="STRING" id="268474.A0A0V1MIL7"/>
<evidence type="ECO:0000256" key="6">
    <source>
        <dbReference type="SAM" id="MobiDB-lite"/>
    </source>
</evidence>
<keyword evidence="9" id="KW-1185">Reference proteome</keyword>
<name>A0A0V1MIL7_9BILA</name>
<dbReference type="SUPFAM" id="SSF90229">
    <property type="entry name" value="CCCH zinc finger"/>
    <property type="match status" value="2"/>
</dbReference>
<dbReference type="InterPro" id="IPR000571">
    <property type="entry name" value="Znf_CCCH"/>
</dbReference>
<dbReference type="Gene3D" id="4.10.1000.10">
    <property type="entry name" value="Zinc finger, CCCH-type"/>
    <property type="match status" value="2"/>
</dbReference>
<dbReference type="InterPro" id="IPR036855">
    <property type="entry name" value="Znf_CCCH_sf"/>
</dbReference>
<evidence type="ECO:0000313" key="9">
    <source>
        <dbReference type="Proteomes" id="UP000054843"/>
    </source>
</evidence>
<dbReference type="SMART" id="SM00356">
    <property type="entry name" value="ZnF_C3H1"/>
    <property type="match status" value="2"/>
</dbReference>
<dbReference type="AlphaFoldDB" id="A0A0V1MIL7"/>
<keyword evidence="4 5" id="KW-0862">Zinc</keyword>
<dbReference type="EMBL" id="JYDO01000091">
    <property type="protein sequence ID" value="KRZ71700.1"/>
    <property type="molecule type" value="Genomic_DNA"/>
</dbReference>
<proteinExistence type="predicted"/>
<feature type="zinc finger region" description="C3H1-type" evidence="5">
    <location>
        <begin position="49"/>
        <end position="77"/>
    </location>
</feature>
<protein>
    <submittedName>
        <fullName evidence="8">Zinc finger protein 36, C3H1 type-like 1</fullName>
    </submittedName>
</protein>
<dbReference type="Proteomes" id="UP000054843">
    <property type="component" value="Unassembled WGS sequence"/>
</dbReference>
<keyword evidence="1 5" id="KW-0479">Metal-binding</keyword>
<dbReference type="InterPro" id="IPR045877">
    <property type="entry name" value="ZFP36-like"/>
</dbReference>
<evidence type="ECO:0000256" key="2">
    <source>
        <dbReference type="ARBA" id="ARBA00022737"/>
    </source>
</evidence>
<evidence type="ECO:0000256" key="4">
    <source>
        <dbReference type="ARBA" id="ARBA00022833"/>
    </source>
</evidence>
<feature type="domain" description="C3H1-type" evidence="7">
    <location>
        <begin position="88"/>
        <end position="116"/>
    </location>
</feature>
<keyword evidence="2" id="KW-0677">Repeat</keyword>
<feature type="zinc finger region" description="C3H1-type" evidence="5">
    <location>
        <begin position="88"/>
        <end position="116"/>
    </location>
</feature>
<comment type="caution">
    <text evidence="8">The sequence shown here is derived from an EMBL/GenBank/DDBJ whole genome shotgun (WGS) entry which is preliminary data.</text>
</comment>
<organism evidence="8 9">
    <name type="scientific">Trichinella papuae</name>
    <dbReference type="NCBI Taxonomy" id="268474"/>
    <lineage>
        <taxon>Eukaryota</taxon>
        <taxon>Metazoa</taxon>
        <taxon>Ecdysozoa</taxon>
        <taxon>Nematoda</taxon>
        <taxon>Enoplea</taxon>
        <taxon>Dorylaimia</taxon>
        <taxon>Trichinellida</taxon>
        <taxon>Trichinellidae</taxon>
        <taxon>Trichinella</taxon>
    </lineage>
</organism>
<accession>A0A0V1MIL7</accession>
<evidence type="ECO:0000256" key="5">
    <source>
        <dbReference type="PROSITE-ProRule" id="PRU00723"/>
    </source>
</evidence>
<dbReference type="PANTHER" id="PTHR12547">
    <property type="entry name" value="CCCH ZINC FINGER/TIS11-RELATED"/>
    <property type="match status" value="1"/>
</dbReference>
<feature type="domain" description="C3H1-type" evidence="7">
    <location>
        <begin position="49"/>
        <end position="77"/>
    </location>
</feature>
<evidence type="ECO:0000313" key="8">
    <source>
        <dbReference type="EMBL" id="KRZ71700.1"/>
    </source>
</evidence>
<dbReference type="PANTHER" id="PTHR12547:SF53">
    <property type="entry name" value="MRNA DECAY ACTIVATOR PROTEIN ZFP36L1"/>
    <property type="match status" value="1"/>
</dbReference>
<dbReference type="GO" id="GO:0003729">
    <property type="term" value="F:mRNA binding"/>
    <property type="evidence" value="ECO:0007669"/>
    <property type="project" value="InterPro"/>
</dbReference>
<feature type="non-terminal residue" evidence="8">
    <location>
        <position position="1"/>
    </location>
</feature>
<feature type="region of interest" description="Disordered" evidence="6">
    <location>
        <begin position="185"/>
        <end position="210"/>
    </location>
</feature>